<dbReference type="Proteomes" id="UP000018680">
    <property type="component" value="Chromosome"/>
</dbReference>
<evidence type="ECO:0000313" key="2">
    <source>
        <dbReference type="EMBL" id="AHC15584.1"/>
    </source>
</evidence>
<dbReference type="Gene3D" id="2.50.20.10">
    <property type="entry name" value="Lipoprotein localisation LolA/LolB/LppX"/>
    <property type="match status" value="1"/>
</dbReference>
<feature type="domain" description="Uncharacterized protein TP-0789" evidence="1">
    <location>
        <begin position="67"/>
        <end position="246"/>
    </location>
</feature>
<protein>
    <submittedName>
        <fullName evidence="2">Outer membrane lipoprotein-sorting protein</fullName>
    </submittedName>
</protein>
<dbReference type="InterPro" id="IPR033399">
    <property type="entry name" value="TP_0789-like"/>
</dbReference>
<organism evidence="2 3">
    <name type="scientific">Salinispira pacifica</name>
    <dbReference type="NCBI Taxonomy" id="1307761"/>
    <lineage>
        <taxon>Bacteria</taxon>
        <taxon>Pseudomonadati</taxon>
        <taxon>Spirochaetota</taxon>
        <taxon>Spirochaetia</taxon>
        <taxon>Spirochaetales</taxon>
        <taxon>Spirochaetaceae</taxon>
        <taxon>Salinispira</taxon>
    </lineage>
</organism>
<dbReference type="HOGENOM" id="CLU_074356_2_0_12"/>
<dbReference type="EMBL" id="CP006939">
    <property type="protein sequence ID" value="AHC15584.1"/>
    <property type="molecule type" value="Genomic_DNA"/>
</dbReference>
<dbReference type="KEGG" id="slr:L21SP2_2221"/>
<name>V5WJ68_9SPIO</name>
<dbReference type="AlphaFoldDB" id="V5WJ68"/>
<evidence type="ECO:0000313" key="3">
    <source>
        <dbReference type="Proteomes" id="UP000018680"/>
    </source>
</evidence>
<dbReference type="Pfam" id="PF17131">
    <property type="entry name" value="LolA_like"/>
    <property type="match status" value="1"/>
</dbReference>
<accession>V5WJ68</accession>
<sequence>MHKRIAIITVLLILGLSSLWAQFERAEEIILEMEDQEVFDSAYIQGKMIINDRFGEKVSTFDSWSLGSDYSLIEFTSVEERGQKILRNDDDLYLYYPDADEVIRLSGAALRDGILGSDVSYEDMTGDKSLLADYRVSGFEEDRLTGKDVYVVELEALRSSVPYQKQILWIEQDRLVGMQAHKFSLSGRLLKVERVLEYRAMDEYLFPVHIVTEDKLKQNSSTEFIIEEIDLDYPLDRGFFSLDELTW</sequence>
<keyword evidence="3" id="KW-1185">Reference proteome</keyword>
<reference evidence="2 3" key="1">
    <citation type="journal article" date="2015" name="Stand. Genomic Sci.">
        <title>Complete genome sequence and description of Salinispira pacifica gen. nov., sp. nov., a novel spirochaete isolated form a hypersaline microbial mat.</title>
        <authorList>
            <person name="Ben Hania W."/>
            <person name="Joseph M."/>
            <person name="Schumann P."/>
            <person name="Bunk B."/>
            <person name="Fiebig A."/>
            <person name="Sproer C."/>
            <person name="Klenk H.P."/>
            <person name="Fardeau M.L."/>
            <person name="Spring S."/>
        </authorList>
    </citation>
    <scope>NUCLEOTIDE SEQUENCE [LARGE SCALE GENOMIC DNA]</scope>
    <source>
        <strain evidence="2 3">L21-RPul-D2</strain>
    </source>
</reference>
<dbReference type="STRING" id="1307761.L21SP2_2221"/>
<proteinExistence type="predicted"/>
<gene>
    <name evidence="2" type="ORF">L21SP2_2221</name>
</gene>
<evidence type="ECO:0000259" key="1">
    <source>
        <dbReference type="Pfam" id="PF17131"/>
    </source>
</evidence>
<dbReference type="eggNOG" id="COG2834">
    <property type="taxonomic scope" value="Bacteria"/>
</dbReference>
<dbReference type="RefSeq" id="WP_024268488.1">
    <property type="nucleotide sequence ID" value="NC_023035.1"/>
</dbReference>
<dbReference type="CDD" id="cd16329">
    <property type="entry name" value="LolA_like"/>
    <property type="match status" value="1"/>
</dbReference>
<keyword evidence="2" id="KW-0449">Lipoprotein</keyword>